<evidence type="ECO:0000256" key="3">
    <source>
        <dbReference type="ARBA" id="ARBA00022927"/>
    </source>
</evidence>
<feature type="region of interest" description="Disordered" evidence="9">
    <location>
        <begin position="1"/>
        <end position="25"/>
    </location>
</feature>
<feature type="domain" description="GCK" evidence="10">
    <location>
        <begin position="43"/>
        <end position="94"/>
    </location>
</feature>
<protein>
    <recommendedName>
        <fullName evidence="10">GCK domain-containing protein</fullName>
    </recommendedName>
</protein>
<dbReference type="InterPro" id="IPR012891">
    <property type="entry name" value="GCK_dom"/>
</dbReference>
<keyword evidence="2" id="KW-0813">Transport</keyword>
<organism evidence="11 12">
    <name type="scientific">[Myrmecia] bisecta</name>
    <dbReference type="NCBI Taxonomy" id="41462"/>
    <lineage>
        <taxon>Eukaryota</taxon>
        <taxon>Viridiplantae</taxon>
        <taxon>Chlorophyta</taxon>
        <taxon>core chlorophytes</taxon>
        <taxon>Trebouxiophyceae</taxon>
        <taxon>Trebouxiales</taxon>
        <taxon>Trebouxiaceae</taxon>
        <taxon>Myrmecia</taxon>
    </lineage>
</organism>
<gene>
    <name evidence="11" type="ORF">WJX72_009736</name>
</gene>
<dbReference type="EMBL" id="JALJOR010000006">
    <property type="protein sequence ID" value="KAK9815800.1"/>
    <property type="molecule type" value="Genomic_DNA"/>
</dbReference>
<keyword evidence="6" id="KW-0496">Mitochondrion</keyword>
<sequence length="103" mass="11171">MSSSPFEKALAEATSQAAADGNKDQSLQEQVDAALACPCLDELKAGPCGTSFIAAFKCFMLNQEEDKAQNCVDSFQTLHQCMVKHPQAFAEFVPQAAEQQQQQ</sequence>
<evidence type="ECO:0000256" key="9">
    <source>
        <dbReference type="SAM" id="MobiDB-lite"/>
    </source>
</evidence>
<comment type="caution">
    <text evidence="11">The sequence shown here is derived from an EMBL/GenBank/DDBJ whole genome shotgun (WGS) entry which is preliminary data.</text>
</comment>
<keyword evidence="8" id="KW-0676">Redox-active center</keyword>
<dbReference type="Pfam" id="PF07802">
    <property type="entry name" value="GCK"/>
    <property type="match status" value="1"/>
</dbReference>
<evidence type="ECO:0000256" key="7">
    <source>
        <dbReference type="ARBA" id="ARBA00023157"/>
    </source>
</evidence>
<keyword evidence="12" id="KW-1185">Reference proteome</keyword>
<dbReference type="GO" id="GO:0045041">
    <property type="term" value="P:protein import into mitochondrial intermembrane space"/>
    <property type="evidence" value="ECO:0007669"/>
    <property type="project" value="InterPro"/>
</dbReference>
<dbReference type="GO" id="GO:0015035">
    <property type="term" value="F:protein-disulfide reductase activity"/>
    <property type="evidence" value="ECO:0007669"/>
    <property type="project" value="InterPro"/>
</dbReference>
<dbReference type="PANTHER" id="PTHR21622">
    <property type="entry name" value="COILED-COIL-HELIX-COILED-COIL-HELIX DOMAIN CONTAINING 4"/>
    <property type="match status" value="1"/>
</dbReference>
<evidence type="ECO:0000256" key="4">
    <source>
        <dbReference type="ARBA" id="ARBA00023002"/>
    </source>
</evidence>
<dbReference type="PROSITE" id="PS51808">
    <property type="entry name" value="CHCH"/>
    <property type="match status" value="1"/>
</dbReference>
<dbReference type="AlphaFoldDB" id="A0AAW1Q1L0"/>
<dbReference type="Proteomes" id="UP001489004">
    <property type="component" value="Unassembled WGS sequence"/>
</dbReference>
<dbReference type="GO" id="GO:0005758">
    <property type="term" value="C:mitochondrial intermembrane space"/>
    <property type="evidence" value="ECO:0007669"/>
    <property type="project" value="TreeGrafter"/>
</dbReference>
<evidence type="ECO:0000256" key="2">
    <source>
        <dbReference type="ARBA" id="ARBA00022448"/>
    </source>
</evidence>
<dbReference type="Gene3D" id="1.10.287.2900">
    <property type="match status" value="1"/>
</dbReference>
<keyword evidence="7" id="KW-1015">Disulfide bond</keyword>
<evidence type="ECO:0000313" key="12">
    <source>
        <dbReference type="Proteomes" id="UP001489004"/>
    </source>
</evidence>
<dbReference type="InterPro" id="IPR039289">
    <property type="entry name" value="CHCHD4"/>
</dbReference>
<evidence type="ECO:0000256" key="8">
    <source>
        <dbReference type="ARBA" id="ARBA00023284"/>
    </source>
</evidence>
<evidence type="ECO:0000313" key="11">
    <source>
        <dbReference type="EMBL" id="KAK9815800.1"/>
    </source>
</evidence>
<evidence type="ECO:0000256" key="1">
    <source>
        <dbReference type="ARBA" id="ARBA00004173"/>
    </source>
</evidence>
<evidence type="ECO:0000259" key="10">
    <source>
        <dbReference type="Pfam" id="PF07802"/>
    </source>
</evidence>
<evidence type="ECO:0000256" key="6">
    <source>
        <dbReference type="ARBA" id="ARBA00023128"/>
    </source>
</evidence>
<proteinExistence type="predicted"/>
<dbReference type="PANTHER" id="PTHR21622:SF0">
    <property type="entry name" value="COILED-COIL-HELIX-COILED-COIL-HELIX DOMAIN CONTAINING 4"/>
    <property type="match status" value="1"/>
</dbReference>
<evidence type="ECO:0000256" key="5">
    <source>
        <dbReference type="ARBA" id="ARBA00023010"/>
    </source>
</evidence>
<name>A0AAW1Q1L0_9CHLO</name>
<accession>A0AAW1Q1L0</accession>
<keyword evidence="5" id="KW-0811">Translocation</keyword>
<reference evidence="11 12" key="1">
    <citation type="journal article" date="2024" name="Nat. Commun.">
        <title>Phylogenomics reveals the evolutionary origins of lichenization in chlorophyte algae.</title>
        <authorList>
            <person name="Puginier C."/>
            <person name="Libourel C."/>
            <person name="Otte J."/>
            <person name="Skaloud P."/>
            <person name="Haon M."/>
            <person name="Grisel S."/>
            <person name="Petersen M."/>
            <person name="Berrin J.G."/>
            <person name="Delaux P.M."/>
            <person name="Dal Grande F."/>
            <person name="Keller J."/>
        </authorList>
    </citation>
    <scope>NUCLEOTIDE SEQUENCE [LARGE SCALE GENOMIC DNA]</scope>
    <source>
        <strain evidence="11 12">SAG 2043</strain>
    </source>
</reference>
<comment type="subcellular location">
    <subcellularLocation>
        <location evidence="1">Mitochondrion</location>
    </subcellularLocation>
</comment>
<keyword evidence="4" id="KW-0560">Oxidoreductase</keyword>
<keyword evidence="3" id="KW-0653">Protein transport</keyword>